<evidence type="ECO:0000313" key="2">
    <source>
        <dbReference type="Proteomes" id="UP000295703"/>
    </source>
</evidence>
<name>A0A4R8QJQ1_COLTR</name>
<sequence>MNVVPGDEYHPIDNTGNCPHVASGMGGDLGRRFTGSDEWVFSGAGSDSPTLAAPGSRKDEDIVRGETRVCRNWNAVGSFI</sequence>
<proteinExistence type="predicted"/>
<reference evidence="1 2" key="1">
    <citation type="submission" date="2018-12" db="EMBL/GenBank/DDBJ databases">
        <title>Genome sequence and assembly of Colletotrichum trifolii.</title>
        <authorList>
            <person name="Gan P."/>
            <person name="Shirasu K."/>
        </authorList>
    </citation>
    <scope>NUCLEOTIDE SEQUENCE [LARGE SCALE GENOMIC DNA]</scope>
    <source>
        <strain evidence="1 2">543-2</strain>
    </source>
</reference>
<accession>A0A4R8QJQ1</accession>
<dbReference type="EMBL" id="RYZW01000182">
    <property type="protein sequence ID" value="TDZ39171.1"/>
    <property type="molecule type" value="Genomic_DNA"/>
</dbReference>
<dbReference type="Proteomes" id="UP000295703">
    <property type="component" value="Unassembled WGS sequence"/>
</dbReference>
<comment type="caution">
    <text evidence="1">The sequence shown here is derived from an EMBL/GenBank/DDBJ whole genome shotgun (WGS) entry which is preliminary data.</text>
</comment>
<gene>
    <name evidence="1" type="ORF">CTRI78_v010649</name>
</gene>
<organism evidence="1 2">
    <name type="scientific">Colletotrichum trifolii</name>
    <dbReference type="NCBI Taxonomy" id="5466"/>
    <lineage>
        <taxon>Eukaryota</taxon>
        <taxon>Fungi</taxon>
        <taxon>Dikarya</taxon>
        <taxon>Ascomycota</taxon>
        <taxon>Pezizomycotina</taxon>
        <taxon>Sordariomycetes</taxon>
        <taxon>Hypocreomycetidae</taxon>
        <taxon>Glomerellales</taxon>
        <taxon>Glomerellaceae</taxon>
        <taxon>Colletotrichum</taxon>
        <taxon>Colletotrichum orbiculare species complex</taxon>
    </lineage>
</organism>
<evidence type="ECO:0000313" key="1">
    <source>
        <dbReference type="EMBL" id="TDZ39171.1"/>
    </source>
</evidence>
<dbReference type="AlphaFoldDB" id="A0A4R8QJQ1"/>
<keyword evidence="2" id="KW-1185">Reference proteome</keyword>
<protein>
    <submittedName>
        <fullName evidence="1">Uncharacterized protein</fullName>
    </submittedName>
</protein>